<dbReference type="GO" id="GO:0005840">
    <property type="term" value="C:ribosome"/>
    <property type="evidence" value="ECO:0007669"/>
    <property type="project" value="UniProtKB-KW"/>
</dbReference>
<proteinExistence type="predicted"/>
<evidence type="ECO:0000313" key="1">
    <source>
        <dbReference type="EMBL" id="ERI79393.1"/>
    </source>
</evidence>
<comment type="caution">
    <text evidence="1">The sequence shown here is derived from an EMBL/GenBank/DDBJ whole genome shotgun (WGS) entry which is preliminary data.</text>
</comment>
<accession>A0ABC9U1Y6</accession>
<keyword evidence="1" id="KW-0687">Ribonucleoprotein</keyword>
<dbReference type="EMBL" id="AWSU01000073">
    <property type="protein sequence ID" value="ERI79393.1"/>
    <property type="molecule type" value="Genomic_DNA"/>
</dbReference>
<dbReference type="RefSeq" id="WP_021641423.1">
    <property type="nucleotide sequence ID" value="NZ_KE992856.1"/>
</dbReference>
<dbReference type="GeneID" id="57970055"/>
<evidence type="ECO:0000313" key="2">
    <source>
        <dbReference type="Proteomes" id="UP000016491"/>
    </source>
</evidence>
<keyword evidence="1" id="KW-0689">Ribosomal protein</keyword>
<dbReference type="AlphaFoldDB" id="A0ABC9U1Y6"/>
<protein>
    <submittedName>
        <fullName evidence="1">50S ribosomal protein L12P domain protein</fullName>
    </submittedName>
</protein>
<dbReference type="Proteomes" id="UP000016491">
    <property type="component" value="Unassembled WGS sequence"/>
</dbReference>
<organism evidence="1 2">
    <name type="scientific">[Clostridium] symbiosum ATCC 14940</name>
    <dbReference type="NCBI Taxonomy" id="411472"/>
    <lineage>
        <taxon>Bacteria</taxon>
        <taxon>Bacillati</taxon>
        <taxon>Bacillota</taxon>
        <taxon>Clostridia</taxon>
        <taxon>Lachnospirales</taxon>
        <taxon>Lachnospiraceae</taxon>
        <taxon>Otoolea</taxon>
    </lineage>
</organism>
<sequence>MGELEANMKALAAALTGKTADEIPNNLEDICSFMAEQYRAPAVSPFKQVTAPAEATSAPTQEEYNGLIAKLKEAKVFK</sequence>
<name>A0ABC9U1Y6_CLOSY</name>
<gene>
    <name evidence="1" type="ORF">CLOSYM_00903</name>
</gene>
<reference evidence="1 2" key="1">
    <citation type="submission" date="2013-07" db="EMBL/GenBank/DDBJ databases">
        <authorList>
            <person name="Weinstock G."/>
            <person name="Sodergren E."/>
            <person name="Wylie T."/>
            <person name="Fulton L."/>
            <person name="Fulton R."/>
            <person name="Fronick C."/>
            <person name="O'Laughlin M."/>
            <person name="Godfrey J."/>
            <person name="Miner T."/>
            <person name="Herter B."/>
            <person name="Appelbaum E."/>
            <person name="Cordes M."/>
            <person name="Lek S."/>
            <person name="Wollam A."/>
            <person name="Pepin K.H."/>
            <person name="Palsikar V.B."/>
            <person name="Mitreva M."/>
            <person name="Wilson R.K."/>
        </authorList>
    </citation>
    <scope>NUCLEOTIDE SEQUENCE [LARGE SCALE GENOMIC DNA]</scope>
    <source>
        <strain evidence="1 2">ATCC 14940</strain>
    </source>
</reference>